<keyword evidence="3" id="KW-0808">Transferase</keyword>
<dbReference type="Pfam" id="PF06743">
    <property type="entry name" value="FAST_1"/>
    <property type="match status" value="1"/>
</dbReference>
<keyword evidence="3" id="KW-0418">Kinase</keyword>
<organism evidence="3 4">
    <name type="scientific">Nesospiza acunhae</name>
    <dbReference type="NCBI Taxonomy" id="381881"/>
    <lineage>
        <taxon>Eukaryota</taxon>
        <taxon>Metazoa</taxon>
        <taxon>Chordata</taxon>
        <taxon>Craniata</taxon>
        <taxon>Vertebrata</taxon>
        <taxon>Euteleostomi</taxon>
        <taxon>Archelosauria</taxon>
        <taxon>Archosauria</taxon>
        <taxon>Dinosauria</taxon>
        <taxon>Saurischia</taxon>
        <taxon>Theropoda</taxon>
        <taxon>Coelurosauria</taxon>
        <taxon>Aves</taxon>
        <taxon>Neognathae</taxon>
        <taxon>Neoaves</taxon>
        <taxon>Telluraves</taxon>
        <taxon>Australaves</taxon>
        <taxon>Passeriformes</taxon>
        <taxon>Thraupidae</taxon>
        <taxon>Nesospiza</taxon>
    </lineage>
</organism>
<dbReference type="InterPro" id="IPR013579">
    <property type="entry name" value="FAST_2"/>
</dbReference>
<feature type="non-terminal residue" evidence="3">
    <location>
        <position position="404"/>
    </location>
</feature>
<evidence type="ECO:0000259" key="2">
    <source>
        <dbReference type="Pfam" id="PF08368"/>
    </source>
</evidence>
<protein>
    <submittedName>
        <fullName evidence="3">FASTK kinase</fullName>
    </submittedName>
</protein>
<dbReference type="Pfam" id="PF08368">
    <property type="entry name" value="FAST_2"/>
    <property type="match status" value="1"/>
</dbReference>
<reference evidence="3 4" key="1">
    <citation type="submission" date="2019-09" db="EMBL/GenBank/DDBJ databases">
        <title>Bird 10,000 Genomes (B10K) Project - Family phase.</title>
        <authorList>
            <person name="Zhang G."/>
        </authorList>
    </citation>
    <scope>NUCLEOTIDE SEQUENCE [LARGE SCALE GENOMIC DNA]</scope>
    <source>
        <strain evidence="3">OUT-0053</strain>
        <tissue evidence="3">Muscle</tissue>
    </source>
</reference>
<keyword evidence="4" id="KW-1185">Reference proteome</keyword>
<feature type="domain" description="FAST kinase leucine-rich" evidence="1">
    <location>
        <begin position="204"/>
        <end position="272"/>
    </location>
</feature>
<sequence>MKRLIERSRSVGEVLRWVTQNPGKVSASHYPIALHKLGQLLQQQPGLPAGAGDGRGPAGQVLEQPEFHVLCQAIVSGCAKFDNFSIVNCLYAAAALGLPGESPLVRVLEDESRSRLGRFNQKDVSMVFSSEANNKALEAIFSSQLFYENRQERFIRSMAEWLPRKAENLTPYTMALIAKYHWAGGPDLSLVPAQPHTPLLPQVIQKLVFPFSRMNYRPSNHGELFPKLEAILEQKAGSSPLATVNILMSMFQLSHFPQTVLHQVFSPGFITNVMSTPYALIVRRYLSLLDAAVELEFHEYSGPRLDPRYRVLMFEHALTADEANRKYSYKGLVAEALRQLVGEECYRQDEVLPPGYCTDFLLWINRSGTVLPLSRVPAASRAPPATSPVAMSLRSSVLALTSDL</sequence>
<evidence type="ECO:0000313" key="4">
    <source>
        <dbReference type="Proteomes" id="UP000549091"/>
    </source>
</evidence>
<dbReference type="GO" id="GO:0044528">
    <property type="term" value="P:regulation of mitochondrial mRNA stability"/>
    <property type="evidence" value="ECO:0007669"/>
    <property type="project" value="InterPro"/>
</dbReference>
<dbReference type="GO" id="GO:0016301">
    <property type="term" value="F:kinase activity"/>
    <property type="evidence" value="ECO:0007669"/>
    <property type="project" value="UniProtKB-KW"/>
</dbReference>
<evidence type="ECO:0000259" key="1">
    <source>
        <dbReference type="Pfam" id="PF06743"/>
    </source>
</evidence>
<accession>A0A7K7RWV2</accession>
<dbReference type="GO" id="GO:0035770">
    <property type="term" value="C:ribonucleoprotein granule"/>
    <property type="evidence" value="ECO:0007669"/>
    <property type="project" value="TreeGrafter"/>
</dbReference>
<dbReference type="Proteomes" id="UP000549091">
    <property type="component" value="Unassembled WGS sequence"/>
</dbReference>
<gene>
    <name evidence="3" type="primary">Fastk</name>
    <name evidence="3" type="ORF">NESACU_R11394</name>
</gene>
<dbReference type="GO" id="GO:0003723">
    <property type="term" value="F:RNA binding"/>
    <property type="evidence" value="ECO:0007669"/>
    <property type="project" value="TreeGrafter"/>
</dbReference>
<dbReference type="GO" id="GO:0005759">
    <property type="term" value="C:mitochondrial matrix"/>
    <property type="evidence" value="ECO:0007669"/>
    <property type="project" value="TreeGrafter"/>
</dbReference>
<comment type="caution">
    <text evidence="3">The sequence shown here is derived from an EMBL/GenBank/DDBJ whole genome shotgun (WGS) entry which is preliminary data.</text>
</comment>
<feature type="domain" description="FAST kinase-like protein subdomain 2" evidence="2">
    <location>
        <begin position="283"/>
        <end position="372"/>
    </location>
</feature>
<dbReference type="PANTHER" id="PTHR21228">
    <property type="entry name" value="FAST LEU-RICH DOMAIN-CONTAINING"/>
    <property type="match status" value="1"/>
</dbReference>
<dbReference type="GO" id="GO:0000963">
    <property type="term" value="P:mitochondrial RNA processing"/>
    <property type="evidence" value="ECO:0007669"/>
    <property type="project" value="TreeGrafter"/>
</dbReference>
<evidence type="ECO:0000313" key="3">
    <source>
        <dbReference type="EMBL" id="NWZ95931.1"/>
    </source>
</evidence>
<name>A0A7K7RWV2_9PASS</name>
<dbReference type="InterPro" id="IPR010622">
    <property type="entry name" value="FAST_Leu-rich"/>
</dbReference>
<dbReference type="AlphaFoldDB" id="A0A7K7RWV2"/>
<proteinExistence type="predicted"/>
<dbReference type="PANTHER" id="PTHR21228:SF4">
    <property type="entry name" value="FAS-ACTIVATED SERINE_THREONINE KINASE"/>
    <property type="match status" value="1"/>
</dbReference>
<dbReference type="EMBL" id="VZSU01001177">
    <property type="protein sequence ID" value="NWZ95931.1"/>
    <property type="molecule type" value="Genomic_DNA"/>
</dbReference>
<dbReference type="InterPro" id="IPR050870">
    <property type="entry name" value="FAST_kinase"/>
</dbReference>
<feature type="non-terminal residue" evidence="3">
    <location>
        <position position="1"/>
    </location>
</feature>